<dbReference type="OrthoDB" id="283021at2759"/>
<evidence type="ECO:0008006" key="3">
    <source>
        <dbReference type="Google" id="ProtNLM"/>
    </source>
</evidence>
<protein>
    <recommendedName>
        <fullName evidence="3">START domain-containing protein</fullName>
    </recommendedName>
</protein>
<sequence length="300" mass="35572">MQQRDQIQYDLPSNSSELILQISSCHNLMLLDKAFEIQQFYMTRHNQDKENFPINKDLFNEIQTFHKEATFLKQQLSDNKDWIHDCNTQYFQMSYKFIPNSSNVALKFESIMKLPIINACALIYQTELFNNWVPFCKVSKAIKSPGLGHKICYIMMDLPVLSNREAYIRGYGVDKLEQSKSFLICCQTIHHDKEYQQLHQINTTQVNCVQVEINFFAVEVTLINAGEFIMKSVANLDPKMKFIPQKVMNFLMKKIGKFMYERFCKLAQNIKGTQWEKAIQEQPQFYEHIRKRFEQYLSKY</sequence>
<keyword evidence="2" id="KW-1185">Reference proteome</keyword>
<evidence type="ECO:0000313" key="1">
    <source>
        <dbReference type="EMBL" id="CAD8062460.1"/>
    </source>
</evidence>
<dbReference type="CDD" id="cd08877">
    <property type="entry name" value="START_2"/>
    <property type="match status" value="1"/>
</dbReference>
<reference evidence="1" key="1">
    <citation type="submission" date="2021-01" db="EMBL/GenBank/DDBJ databases">
        <authorList>
            <consortium name="Genoscope - CEA"/>
            <person name="William W."/>
        </authorList>
    </citation>
    <scope>NUCLEOTIDE SEQUENCE</scope>
</reference>
<dbReference type="AlphaFoldDB" id="A0A8S1L349"/>
<dbReference type="Proteomes" id="UP000692954">
    <property type="component" value="Unassembled WGS sequence"/>
</dbReference>
<comment type="caution">
    <text evidence="1">The sequence shown here is derived from an EMBL/GenBank/DDBJ whole genome shotgun (WGS) entry which is preliminary data.</text>
</comment>
<dbReference type="PANTHER" id="PTHR34560:SF1">
    <property type="entry name" value="START DOMAIN-CONTAINING PROTEIN"/>
    <property type="match status" value="1"/>
</dbReference>
<evidence type="ECO:0000313" key="2">
    <source>
        <dbReference type="Proteomes" id="UP000692954"/>
    </source>
</evidence>
<gene>
    <name evidence="1" type="ORF">PSON_ATCC_30995.1.T0160353</name>
</gene>
<dbReference type="PANTHER" id="PTHR34560">
    <property type="entry name" value="POLYKETIDE CYCLASE/DEHYDRASE/LIPID TRANSPORT SUPERFAMILY PROTEIN"/>
    <property type="match status" value="1"/>
</dbReference>
<organism evidence="1 2">
    <name type="scientific">Paramecium sonneborni</name>
    <dbReference type="NCBI Taxonomy" id="65129"/>
    <lineage>
        <taxon>Eukaryota</taxon>
        <taxon>Sar</taxon>
        <taxon>Alveolata</taxon>
        <taxon>Ciliophora</taxon>
        <taxon>Intramacronucleata</taxon>
        <taxon>Oligohymenophorea</taxon>
        <taxon>Peniculida</taxon>
        <taxon>Parameciidae</taxon>
        <taxon>Paramecium</taxon>
    </lineage>
</organism>
<accession>A0A8S1L349</accession>
<name>A0A8S1L349_9CILI</name>
<proteinExistence type="predicted"/>
<dbReference type="EMBL" id="CAJJDN010000016">
    <property type="protein sequence ID" value="CAD8062460.1"/>
    <property type="molecule type" value="Genomic_DNA"/>
</dbReference>